<accession>A0A8J9SYE0</accession>
<organism evidence="1">
    <name type="scientific">Phaeodactylum tricornutum</name>
    <name type="common">Diatom</name>
    <dbReference type="NCBI Taxonomy" id="2850"/>
    <lineage>
        <taxon>Eukaryota</taxon>
        <taxon>Sar</taxon>
        <taxon>Stramenopiles</taxon>
        <taxon>Ochrophyta</taxon>
        <taxon>Bacillariophyta</taxon>
        <taxon>Bacillariophyceae</taxon>
        <taxon>Bacillariophycidae</taxon>
        <taxon>Naviculales</taxon>
        <taxon>Phaeodactylaceae</taxon>
        <taxon>Phaeodactylum</taxon>
    </lineage>
</organism>
<name>A0A8J9SYE0_PHATR</name>
<sequence length="55" mass="6349">MYRVCCPRMLAKLCPRMPYQGLTDVYRGCRLYSSINVRRILMFDTSAELPGSPAF</sequence>
<dbReference type="EMBL" id="OU594942">
    <property type="protein sequence ID" value="CAG9277572.1"/>
    <property type="molecule type" value="Genomic_DNA"/>
</dbReference>
<proteinExistence type="predicted"/>
<gene>
    <name evidence="1" type="ORF">PTTT1_LOCUS4232</name>
</gene>
<protein>
    <submittedName>
        <fullName evidence="1">Uncharacterized protein</fullName>
    </submittedName>
</protein>
<evidence type="ECO:0000313" key="1">
    <source>
        <dbReference type="EMBL" id="CAG9277572.1"/>
    </source>
</evidence>
<reference evidence="1" key="1">
    <citation type="submission" date="2022-02" db="EMBL/GenBank/DDBJ databases">
        <authorList>
            <person name="Giguere J D."/>
        </authorList>
    </citation>
    <scope>NUCLEOTIDE SEQUENCE</scope>
    <source>
        <strain evidence="1">CCAP 1055/1</strain>
    </source>
</reference>
<dbReference type="AlphaFoldDB" id="A0A8J9SYE0"/>
<dbReference type="Proteomes" id="UP000836788">
    <property type="component" value="Chromosome 1"/>
</dbReference>